<dbReference type="EMBL" id="SEWF01000020">
    <property type="protein sequence ID" value="RYU94941.1"/>
    <property type="molecule type" value="Genomic_DNA"/>
</dbReference>
<dbReference type="InterPro" id="IPR013780">
    <property type="entry name" value="Glyco_hydro_b"/>
</dbReference>
<dbReference type="SMART" id="SM00642">
    <property type="entry name" value="Aamy"/>
    <property type="match status" value="1"/>
</dbReference>
<feature type="site" description="Transition state stabilizer" evidence="6">
    <location>
        <position position="477"/>
    </location>
</feature>
<dbReference type="Gene3D" id="2.60.40.10">
    <property type="entry name" value="Immunoglobulins"/>
    <property type="match status" value="1"/>
</dbReference>
<dbReference type="Proteomes" id="UP000293162">
    <property type="component" value="Unassembled WGS sequence"/>
</dbReference>
<reference evidence="8 9" key="1">
    <citation type="submission" date="2019-02" db="EMBL/GenBank/DDBJ databases">
        <title>Bacterial novel species Emticicia sp. 17J42-9 isolated from soil.</title>
        <authorList>
            <person name="Jung H.-Y."/>
        </authorList>
    </citation>
    <scope>NUCLEOTIDE SEQUENCE [LARGE SCALE GENOMIC DNA]</scope>
    <source>
        <strain evidence="8 9">17J42-9</strain>
    </source>
</reference>
<feature type="binding site" evidence="6">
    <location>
        <position position="391"/>
    </location>
    <ligand>
        <name>alpha-maltose 1-phosphate</name>
        <dbReference type="ChEBI" id="CHEBI:63576"/>
    </ligand>
</feature>
<name>A0A4Q5LYI9_9BACT</name>
<dbReference type="InterPro" id="IPR026585">
    <property type="entry name" value="GlgE"/>
</dbReference>
<evidence type="ECO:0000256" key="2">
    <source>
        <dbReference type="ARBA" id="ARBA00022676"/>
    </source>
</evidence>
<dbReference type="GO" id="GO:0016758">
    <property type="term" value="F:hexosyltransferase activity"/>
    <property type="evidence" value="ECO:0007669"/>
    <property type="project" value="UniProtKB-UniRule"/>
</dbReference>
<keyword evidence="2 6" id="KW-0328">Glycosyltransferase</keyword>
<keyword evidence="3 6" id="KW-0808">Transferase</keyword>
<feature type="binding site" evidence="6">
    <location>
        <position position="319"/>
    </location>
    <ligand>
        <name>alpha-maltose 1-phosphate</name>
        <dbReference type="ChEBI" id="CHEBI:63576"/>
    </ligand>
</feature>
<dbReference type="Gene3D" id="2.60.40.1180">
    <property type="entry name" value="Golgi alpha-mannosidase II"/>
    <property type="match status" value="1"/>
</dbReference>
<comment type="catalytic activity">
    <reaction evidence="5 6">
        <text>alpha-maltose 1-phosphate + [(1-&gt;4)-alpha-D-glucosyl](n) = [(1-&gt;4)-alpha-D-glucosyl](n+2) + phosphate</text>
        <dbReference type="Rhea" id="RHEA:42692"/>
        <dbReference type="Rhea" id="RHEA-COMP:9584"/>
        <dbReference type="Rhea" id="RHEA-COMP:10183"/>
        <dbReference type="ChEBI" id="CHEBI:15444"/>
        <dbReference type="ChEBI" id="CHEBI:43474"/>
        <dbReference type="ChEBI" id="CHEBI:63576"/>
        <dbReference type="EC" id="2.4.99.16"/>
    </reaction>
</comment>
<comment type="subunit">
    <text evidence="1 6">Homodimer.</text>
</comment>
<sequence length="659" mass="77157">MKNHFPFPANGQCRAVVERVTPEIDGGRYAIKAIVGESITVEADILIDGHDKLSARLLYKHEADKEWSETLMQLFDNNRWIGHFSVEKQGFYSYTIEAWADHIATWMHEVDAKVRDGQHLKVELMQGELFLNDMAQKAKGDEKKAIQQAAKAMKGSYGPGEASYGEAIQIAMSQQMLDWSTKYPERQDAFRYKELKIYVDRKKAGFSAWYSMFPRSASREHGKHGTFRDVENLLPRIAEMGFDVLYLPPIHPIGITHRKGKNNSVTSEEGEPGVPYGIGSAEGGHEAIHSELGSLDDFKHLIEACKAYDMEIAMDLAIQCSPDHPWVKKHPDWFKILPDGTIKYAENPPKKYQDIYPVNFETADWKNLWQELKNLIYTWAEWGVRIIRVDNPHTKAFGFWEWVIAETKIDYPDMIFLSEAFTKPKVMQQLAKLGYTQSYTYYVWRTYKGEIVQYMEELTKGEMKYYFRPNFWPNTHDINPYMLQSKHEPLFLSRYFMAATLVSNYGIFGPTYEYLYHEPFPNKEEYGFSEKYEIKWWNWEHRNKLTYIITQVNRIRKENTAFHSTNNIDFCEIHNDQLLAYLKTASDGNRILCVVNLDGYNKQSGTVKMPLWKIHKNDWETYRVHDLITGATFSWRGEYNYVELDPYILPFHLFRIEDI</sequence>
<dbReference type="InterPro" id="IPR006047">
    <property type="entry name" value="GH13_cat_dom"/>
</dbReference>
<dbReference type="GO" id="GO:0004553">
    <property type="term" value="F:hydrolase activity, hydrolyzing O-glycosyl compounds"/>
    <property type="evidence" value="ECO:0007669"/>
    <property type="project" value="InterPro"/>
</dbReference>
<evidence type="ECO:0000256" key="6">
    <source>
        <dbReference type="HAMAP-Rule" id="MF_02124"/>
    </source>
</evidence>
<feature type="active site" description="Proton donor" evidence="6">
    <location>
        <position position="419"/>
    </location>
</feature>
<comment type="caution">
    <text evidence="8">The sequence shown here is derived from an EMBL/GenBank/DDBJ whole genome shotgun (WGS) entry which is preliminary data.</text>
</comment>
<dbReference type="InterPro" id="IPR013783">
    <property type="entry name" value="Ig-like_fold"/>
</dbReference>
<dbReference type="Gene3D" id="3.20.20.80">
    <property type="entry name" value="Glycosidases"/>
    <property type="match status" value="1"/>
</dbReference>
<gene>
    <name evidence="6" type="primary">glgE</name>
    <name evidence="8" type="ORF">EWM59_14715</name>
</gene>
<comment type="function">
    <text evidence="6">Maltosyltransferase that uses maltose 1-phosphate (M1P) as the sugar donor to elongate linear or branched alpha-(1-&gt;4)-glucans. Is involved in a branched alpha-glucan biosynthetic pathway from trehalose, together with TreS, Mak and GlgB.</text>
</comment>
<dbReference type="AlphaFoldDB" id="A0A4Q5LYI9"/>
<dbReference type="InterPro" id="IPR049171">
    <property type="entry name" value="GLGE_C"/>
</dbReference>
<evidence type="ECO:0000256" key="1">
    <source>
        <dbReference type="ARBA" id="ARBA00011738"/>
    </source>
</evidence>
<dbReference type="CDD" id="cd11344">
    <property type="entry name" value="AmyAc_GlgE_like"/>
    <property type="match status" value="1"/>
</dbReference>
<accession>A0A4Q5LYI9</accession>
<evidence type="ECO:0000313" key="9">
    <source>
        <dbReference type="Proteomes" id="UP000293162"/>
    </source>
</evidence>
<feature type="binding site" evidence="6">
    <location>
        <position position="354"/>
    </location>
    <ligand>
        <name>alpha-maltose 1-phosphate</name>
        <dbReference type="ChEBI" id="CHEBI:63576"/>
    </ligand>
</feature>
<dbReference type="PANTHER" id="PTHR47786">
    <property type="entry name" value="ALPHA-1,4-GLUCAN:MALTOSE-1-PHOSPHATE MALTOSYLTRANSFERASE"/>
    <property type="match status" value="1"/>
</dbReference>
<keyword evidence="9" id="KW-1185">Reference proteome</keyword>
<evidence type="ECO:0000259" key="7">
    <source>
        <dbReference type="SMART" id="SM00642"/>
    </source>
</evidence>
<evidence type="ECO:0000256" key="5">
    <source>
        <dbReference type="ARBA" id="ARBA00048735"/>
    </source>
</evidence>
<dbReference type="SUPFAM" id="SSF51011">
    <property type="entry name" value="Glycosyl hydrolase domain"/>
    <property type="match status" value="1"/>
</dbReference>
<protein>
    <recommendedName>
        <fullName evidence="6">Alpha-1,4-glucan:maltose-1-phosphate maltosyltransferase</fullName>
        <shortName evidence="6">GMPMT</shortName>
        <ecNumber evidence="6">2.4.99.16</ecNumber>
    </recommendedName>
    <alternativeName>
        <fullName evidence="6">(1-&gt;4)-alpha-D-glucan:maltose-1-phosphate alpha-D-maltosyltransferase</fullName>
    </alternativeName>
</protein>
<feature type="domain" description="Glycosyl hydrolase family 13 catalytic" evidence="7">
    <location>
        <begin position="211"/>
        <end position="556"/>
    </location>
</feature>
<keyword evidence="4 6" id="KW-0119">Carbohydrate metabolism</keyword>
<dbReference type="SUPFAM" id="SSF51445">
    <property type="entry name" value="(Trans)glycosidases"/>
    <property type="match status" value="1"/>
</dbReference>
<feature type="binding site" evidence="6">
    <location>
        <position position="259"/>
    </location>
    <ligand>
        <name>alpha-maltose 1-phosphate</name>
        <dbReference type="ChEBI" id="CHEBI:63576"/>
    </ligand>
</feature>
<feature type="binding site" evidence="6">
    <location>
        <begin position="531"/>
        <end position="532"/>
    </location>
    <ligand>
        <name>alpha-maltose 1-phosphate</name>
        <dbReference type="ChEBI" id="CHEBI:63576"/>
    </ligand>
</feature>
<proteinExistence type="inferred from homology"/>
<dbReference type="RefSeq" id="WP_130021850.1">
    <property type="nucleotide sequence ID" value="NZ_SEWF01000020.1"/>
</dbReference>
<dbReference type="Gene3D" id="1.20.58.80">
    <property type="entry name" value="Phosphotransferase system, lactose/cellobiose-type IIA subunit"/>
    <property type="match status" value="1"/>
</dbReference>
<dbReference type="EC" id="2.4.99.16" evidence="6"/>
<dbReference type="PANTHER" id="PTHR47786:SF2">
    <property type="entry name" value="GLYCOSYL HYDROLASE FAMILY 13 CATALYTIC DOMAIN-CONTAINING PROTEIN"/>
    <property type="match status" value="1"/>
</dbReference>
<comment type="similarity">
    <text evidence="6">Belongs to the glycosyl hydrolase 13 family. GlgE subfamily.</text>
</comment>
<dbReference type="HAMAP" id="MF_02124">
    <property type="entry name" value="GlgE"/>
    <property type="match status" value="1"/>
</dbReference>
<dbReference type="InterPro" id="IPR021828">
    <property type="entry name" value="GlgE_dom_N/S"/>
</dbReference>
<organism evidence="8 9">
    <name type="scientific">Emticicia agri</name>
    <dbReference type="NCBI Taxonomy" id="2492393"/>
    <lineage>
        <taxon>Bacteria</taxon>
        <taxon>Pseudomonadati</taxon>
        <taxon>Bacteroidota</taxon>
        <taxon>Cytophagia</taxon>
        <taxon>Cytophagales</taxon>
        <taxon>Leadbetterellaceae</taxon>
        <taxon>Emticicia</taxon>
    </lineage>
</organism>
<feature type="active site" description="Nucleophile" evidence="6">
    <location>
        <position position="390"/>
    </location>
</feature>
<dbReference type="OrthoDB" id="9805159at2"/>
<evidence type="ECO:0000256" key="4">
    <source>
        <dbReference type="ARBA" id="ARBA00023277"/>
    </source>
</evidence>
<evidence type="ECO:0000256" key="3">
    <source>
        <dbReference type="ARBA" id="ARBA00022679"/>
    </source>
</evidence>
<dbReference type="Pfam" id="PF21702">
    <property type="entry name" value="GLGE_C"/>
    <property type="match status" value="1"/>
</dbReference>
<dbReference type="Pfam" id="PF11896">
    <property type="entry name" value="GlgE_dom_N_S"/>
    <property type="match status" value="1"/>
</dbReference>
<dbReference type="InterPro" id="IPR017853">
    <property type="entry name" value="GH"/>
</dbReference>
<dbReference type="GO" id="GO:0030979">
    <property type="term" value="P:alpha-glucan biosynthetic process"/>
    <property type="evidence" value="ECO:0007669"/>
    <property type="project" value="UniProtKB-UniRule"/>
</dbReference>
<evidence type="ECO:0000313" key="8">
    <source>
        <dbReference type="EMBL" id="RYU94941.1"/>
    </source>
</evidence>